<dbReference type="RefSeq" id="WP_005741808.1">
    <property type="nucleotide sequence ID" value="NZ_CP031226.1"/>
</dbReference>
<sequence>MDWLFKNTPREAFGAETLALHDQFVSELYKAKLLGPKSKRDKAPPPESLADAINRHYSIFVENCIPSPKPDQSDSSGVNTFKTYLTMALACSADECGDGIIRQFLAKTGHLGESRSWIWSGGLHLAASMIDVKPEFLGLLVPRLAKMSYTTITERFQQVYISSILNGMESLKLPVHENDLEATGFSFQHLALCRGGYLELPPQSRASVLQVAIQNLKRVKGFDSHKLNEHSANLRDLMKLLVFNAGFMLMLRKTPMATIENSLRPVFDNLMTPYGLAVDDLEFLWRRAQLCLYSPFQEYYTQLKTEAGELFGGDQARAKTLFHKIGVHVDQMDPTIVLKKGLGILYDPKNLATSNHLMPGWSTPIDAFAQGLTDHSKPAVAMLRMLGFEHKSPGLEAISSARLNTHQLLAVLITQDGYDSWLEELLSHSPRSLPASFAIELALPLLSMDRFSTQAQQNLVMLYAEFMFKSFFKVKSPFNDRRLEEVVDKFRANTDSFRQSIPGFSITMIRGMKDAQVLSDQIMRHLEFTGSELSAADVGSSGLNIDDLLAKDLGL</sequence>
<dbReference type="AlphaFoldDB" id="A0AAD0V9S7"/>
<gene>
    <name evidence="1" type="ORF">PLA107_032200</name>
</gene>
<geneLocation type="plasmid" evidence="2">
    <name>pmppla107</name>
</geneLocation>
<organism evidence="1 2">
    <name type="scientific">Pseudomonas amygdali pv. lachrymans str. M301315</name>
    <dbReference type="NCBI Taxonomy" id="629260"/>
    <lineage>
        <taxon>Bacteria</taxon>
        <taxon>Pseudomonadati</taxon>
        <taxon>Pseudomonadota</taxon>
        <taxon>Gammaproteobacteria</taxon>
        <taxon>Pseudomonadales</taxon>
        <taxon>Pseudomonadaceae</taxon>
        <taxon>Pseudomonas</taxon>
        <taxon>Pseudomonas amygdali</taxon>
    </lineage>
</organism>
<accession>A0AAD0V9S7</accession>
<proteinExistence type="predicted"/>
<dbReference type="EMBL" id="CP031226">
    <property type="protein sequence ID" value="AXH59889.1"/>
    <property type="molecule type" value="Genomic_DNA"/>
</dbReference>
<evidence type="ECO:0000313" key="2">
    <source>
        <dbReference type="Proteomes" id="UP000006426"/>
    </source>
</evidence>
<keyword evidence="1" id="KW-0614">Plasmid</keyword>
<dbReference type="GeneID" id="39474574"/>
<name>A0AAD0V9S7_PSEAV</name>
<protein>
    <submittedName>
        <fullName evidence="1">Uncharacterized protein</fullName>
    </submittedName>
</protein>
<dbReference type="Proteomes" id="UP000006426">
    <property type="component" value="Plasmid pmppla107"/>
</dbReference>
<evidence type="ECO:0000313" key="1">
    <source>
        <dbReference type="EMBL" id="AXH59889.1"/>
    </source>
</evidence>
<reference evidence="1 2" key="1">
    <citation type="journal article" date="2011" name="PLoS Pathog.">
        <title>Dynamic evolution of pathogenicity revealed by sequencing and comparative genomics of 19 Pseudomonas syringae isolates.</title>
        <authorList>
            <person name="Baltrus D.A."/>
            <person name="Nishimura M.T."/>
            <person name="Romanchuk A."/>
            <person name="Chang J.H."/>
            <person name="Mukhtar M.S."/>
            <person name="Cherkis K."/>
            <person name="Roach J."/>
            <person name="Grant S.R."/>
            <person name="Jones C.D."/>
            <person name="Dangl J.L."/>
        </authorList>
    </citation>
    <scope>NUCLEOTIDE SEQUENCE [LARGE SCALE GENOMIC DNA]</scope>
    <source>
        <strain evidence="1 2">M301315</strain>
    </source>
</reference>